<dbReference type="EMBL" id="UGQC01000001">
    <property type="protein sequence ID" value="STZ00851.1"/>
    <property type="molecule type" value="Genomic_DNA"/>
</dbReference>
<organism evidence="2 3">
    <name type="scientific">Moraxella lacunata</name>
    <dbReference type="NCBI Taxonomy" id="477"/>
    <lineage>
        <taxon>Bacteria</taxon>
        <taxon>Pseudomonadati</taxon>
        <taxon>Pseudomonadota</taxon>
        <taxon>Gammaproteobacteria</taxon>
        <taxon>Moraxellales</taxon>
        <taxon>Moraxellaceae</taxon>
        <taxon>Moraxella</taxon>
    </lineage>
</organism>
<reference evidence="2 3" key="1">
    <citation type="submission" date="2018-06" db="EMBL/GenBank/DDBJ databases">
        <authorList>
            <consortium name="Pathogen Informatics"/>
            <person name="Doyle S."/>
        </authorList>
    </citation>
    <scope>NUCLEOTIDE SEQUENCE [LARGE SCALE GENOMIC DNA]</scope>
    <source>
        <strain evidence="2 3">NCTC7911</strain>
    </source>
</reference>
<accession>A0A378QJH7</accession>
<evidence type="ECO:0000256" key="1">
    <source>
        <dbReference type="SAM" id="SignalP"/>
    </source>
</evidence>
<gene>
    <name evidence="2" type="ORF">NCTC7911_02263</name>
</gene>
<feature type="signal peptide" evidence="1">
    <location>
        <begin position="1"/>
        <end position="19"/>
    </location>
</feature>
<feature type="chain" id="PRO_5016748220" evidence="1">
    <location>
        <begin position="20"/>
        <end position="36"/>
    </location>
</feature>
<protein>
    <submittedName>
        <fullName evidence="2">Uncharacterized protein</fullName>
    </submittedName>
</protein>
<name>A0A378QJH7_MORLA</name>
<proteinExistence type="predicted"/>
<sequence length="36" mass="4192">MNFKHRFPILTLLPFLAHADLPLTVANILADKQYLR</sequence>
<keyword evidence="3" id="KW-1185">Reference proteome</keyword>
<evidence type="ECO:0000313" key="2">
    <source>
        <dbReference type="EMBL" id="STZ00851.1"/>
    </source>
</evidence>
<dbReference type="AlphaFoldDB" id="A0A378QJH7"/>
<dbReference type="Proteomes" id="UP000254107">
    <property type="component" value="Unassembled WGS sequence"/>
</dbReference>
<keyword evidence="1" id="KW-0732">Signal</keyword>
<evidence type="ECO:0000313" key="3">
    <source>
        <dbReference type="Proteomes" id="UP000254107"/>
    </source>
</evidence>